<evidence type="ECO:0000256" key="2">
    <source>
        <dbReference type="ARBA" id="ARBA00022980"/>
    </source>
</evidence>
<dbReference type="EMBL" id="ADBL01000673">
    <property type="status" value="NOT_ANNOTATED_CDS"/>
    <property type="molecule type" value="Genomic_DNA"/>
</dbReference>
<proteinExistence type="inferred from homology"/>
<dbReference type="EMBL" id="GL876967">
    <property type="protein sequence ID" value="KLU83724.1"/>
    <property type="molecule type" value="Genomic_DNA"/>
</dbReference>
<evidence type="ECO:0000313" key="5">
    <source>
        <dbReference type="EMBL" id="KLU83724.1"/>
    </source>
</evidence>
<dbReference type="Pfam" id="PF00237">
    <property type="entry name" value="Ribosomal_L22"/>
    <property type="match status" value="2"/>
</dbReference>
<dbReference type="InterPro" id="IPR047867">
    <property type="entry name" value="Ribosomal_uL22_bac/org-type"/>
</dbReference>
<reference evidence="5" key="1">
    <citation type="submission" date="2010-05" db="EMBL/GenBank/DDBJ databases">
        <title>The Genome Sequence of Magnaporthe poae strain ATCC 64411.</title>
        <authorList>
            <consortium name="The Broad Institute Genome Sequencing Platform"/>
            <consortium name="Broad Institute Genome Sequencing Center for Infectious Disease"/>
            <person name="Ma L.-J."/>
            <person name="Dead R."/>
            <person name="Young S."/>
            <person name="Zeng Q."/>
            <person name="Koehrsen M."/>
            <person name="Alvarado L."/>
            <person name="Berlin A."/>
            <person name="Chapman S.B."/>
            <person name="Chen Z."/>
            <person name="Freedman E."/>
            <person name="Gellesch M."/>
            <person name="Goldberg J."/>
            <person name="Griggs A."/>
            <person name="Gujja S."/>
            <person name="Heilman E.R."/>
            <person name="Heiman D."/>
            <person name="Hepburn T."/>
            <person name="Howarth C."/>
            <person name="Jen D."/>
            <person name="Larson L."/>
            <person name="Mehta T."/>
            <person name="Neiman D."/>
            <person name="Pearson M."/>
            <person name="Roberts A."/>
            <person name="Saif S."/>
            <person name="Shea T."/>
            <person name="Shenoy N."/>
            <person name="Sisk P."/>
            <person name="Stolte C."/>
            <person name="Sykes S."/>
            <person name="Walk T."/>
            <person name="White J."/>
            <person name="Yandava C."/>
            <person name="Haas B."/>
            <person name="Nusbaum C."/>
            <person name="Birren B."/>
        </authorList>
    </citation>
    <scope>NUCLEOTIDE SEQUENCE</scope>
    <source>
        <strain evidence="5">ATCC 64411</strain>
    </source>
</reference>
<reference evidence="6" key="5">
    <citation type="submission" date="2015-06" db="UniProtKB">
        <authorList>
            <consortium name="EnsemblFungi"/>
        </authorList>
    </citation>
    <scope>IDENTIFICATION</scope>
    <source>
        <strain evidence="6">ATCC 64411</strain>
    </source>
</reference>
<evidence type="ECO:0000256" key="3">
    <source>
        <dbReference type="ARBA" id="ARBA00023274"/>
    </source>
</evidence>
<dbReference type="InterPro" id="IPR001063">
    <property type="entry name" value="Ribosomal_uL22"/>
</dbReference>
<dbReference type="PANTHER" id="PTHR13501:SF10">
    <property type="entry name" value="LARGE RIBOSOMAL SUBUNIT PROTEIN UL22M"/>
    <property type="match status" value="1"/>
</dbReference>
<dbReference type="GO" id="GO:0003735">
    <property type="term" value="F:structural constituent of ribosome"/>
    <property type="evidence" value="ECO:0007669"/>
    <property type="project" value="InterPro"/>
</dbReference>
<dbReference type="Gene3D" id="3.90.470.10">
    <property type="entry name" value="Ribosomal protein L22/L17"/>
    <property type="match status" value="1"/>
</dbReference>
<dbReference type="InterPro" id="IPR036394">
    <property type="entry name" value="Ribosomal_uL22_sf"/>
</dbReference>
<gene>
    <name evidence="5" type="ORF">MAPG_02775</name>
</gene>
<keyword evidence="3 4" id="KW-0687">Ribonucleoprotein</keyword>
<organism evidence="6 7">
    <name type="scientific">Magnaporthiopsis poae (strain ATCC 64411 / 73-15)</name>
    <name type="common">Kentucky bluegrass fungus</name>
    <name type="synonym">Magnaporthe poae</name>
    <dbReference type="NCBI Taxonomy" id="644358"/>
    <lineage>
        <taxon>Eukaryota</taxon>
        <taxon>Fungi</taxon>
        <taxon>Dikarya</taxon>
        <taxon>Ascomycota</taxon>
        <taxon>Pezizomycotina</taxon>
        <taxon>Sordariomycetes</taxon>
        <taxon>Sordariomycetidae</taxon>
        <taxon>Magnaporthales</taxon>
        <taxon>Magnaporthaceae</taxon>
        <taxon>Magnaporthiopsis</taxon>
    </lineage>
</organism>
<protein>
    <submittedName>
        <fullName evidence="5">Mitochondrial large ribosomal subunit</fullName>
    </submittedName>
</protein>
<keyword evidence="2 4" id="KW-0689">Ribosomal protein</keyword>
<dbReference type="AlphaFoldDB" id="A0A0C4DS98"/>
<reference evidence="7" key="2">
    <citation type="submission" date="2010-05" db="EMBL/GenBank/DDBJ databases">
        <title>The genome sequence of Magnaporthe poae strain ATCC 64411.</title>
        <authorList>
            <person name="Ma L.-J."/>
            <person name="Dead R."/>
            <person name="Young S."/>
            <person name="Zeng Q."/>
            <person name="Koehrsen M."/>
            <person name="Alvarado L."/>
            <person name="Berlin A."/>
            <person name="Chapman S.B."/>
            <person name="Chen Z."/>
            <person name="Freedman E."/>
            <person name="Gellesch M."/>
            <person name="Goldberg J."/>
            <person name="Griggs A."/>
            <person name="Gujja S."/>
            <person name="Heilman E.R."/>
            <person name="Heiman D."/>
            <person name="Hepburn T."/>
            <person name="Howarth C."/>
            <person name="Jen D."/>
            <person name="Larson L."/>
            <person name="Mehta T."/>
            <person name="Neiman D."/>
            <person name="Pearson M."/>
            <person name="Roberts A."/>
            <person name="Saif S."/>
            <person name="Shea T."/>
            <person name="Shenoy N."/>
            <person name="Sisk P."/>
            <person name="Stolte C."/>
            <person name="Sykes S."/>
            <person name="Walk T."/>
            <person name="White J."/>
            <person name="Yandava C."/>
            <person name="Haas B."/>
            <person name="Nusbaum C."/>
            <person name="Birren B."/>
        </authorList>
    </citation>
    <scope>NUCLEOTIDE SEQUENCE [LARGE SCALE GENOMIC DNA]</scope>
    <source>
        <strain evidence="7">ATCC 64411 / 73-15</strain>
    </source>
</reference>
<dbReference type="VEuPathDB" id="FungiDB:MAPG_02775"/>
<accession>A0A0C4DS98</accession>
<reference evidence="5" key="3">
    <citation type="submission" date="2011-03" db="EMBL/GenBank/DDBJ databases">
        <title>Annotation of Magnaporthe poae ATCC 64411.</title>
        <authorList>
            <person name="Ma L.-J."/>
            <person name="Dead R."/>
            <person name="Young S.K."/>
            <person name="Zeng Q."/>
            <person name="Gargeya S."/>
            <person name="Fitzgerald M."/>
            <person name="Haas B."/>
            <person name="Abouelleil A."/>
            <person name="Alvarado L."/>
            <person name="Arachchi H.M."/>
            <person name="Berlin A."/>
            <person name="Brown A."/>
            <person name="Chapman S.B."/>
            <person name="Chen Z."/>
            <person name="Dunbar C."/>
            <person name="Freedman E."/>
            <person name="Gearin G."/>
            <person name="Gellesch M."/>
            <person name="Goldberg J."/>
            <person name="Griggs A."/>
            <person name="Gujja S."/>
            <person name="Heiman D."/>
            <person name="Howarth C."/>
            <person name="Larson L."/>
            <person name="Lui A."/>
            <person name="MacDonald P.J.P."/>
            <person name="Mehta T."/>
            <person name="Montmayeur A."/>
            <person name="Murphy C."/>
            <person name="Neiman D."/>
            <person name="Pearson M."/>
            <person name="Priest M."/>
            <person name="Roberts A."/>
            <person name="Saif S."/>
            <person name="Shea T."/>
            <person name="Shenoy N."/>
            <person name="Sisk P."/>
            <person name="Stolte C."/>
            <person name="Sykes S."/>
            <person name="Yandava C."/>
            <person name="Wortman J."/>
            <person name="Nusbaum C."/>
            <person name="Birren B."/>
        </authorList>
    </citation>
    <scope>NUCLEOTIDE SEQUENCE</scope>
    <source>
        <strain evidence="5">ATCC 64411</strain>
    </source>
</reference>
<dbReference type="STRING" id="644358.A0A0C4DS98"/>
<dbReference type="Proteomes" id="UP000011715">
    <property type="component" value="Unassembled WGS sequence"/>
</dbReference>
<dbReference type="SUPFAM" id="SSF54843">
    <property type="entry name" value="Ribosomal protein L22"/>
    <property type="match status" value="1"/>
</dbReference>
<evidence type="ECO:0000313" key="7">
    <source>
        <dbReference type="Proteomes" id="UP000011715"/>
    </source>
</evidence>
<sequence length="359" mass="40337">MSLHLPARRALQAAASTPLRPITTATLCVPLQSLSRGASTTTTLQLTQSRTFFGWLRGRKKDERDIAKEVVPPTKEETDAMRKKLSTPKMGGSIFSDELGGGRIWGGHDERLRANPLDRPCSSVEPCKRVCAHGNAAAVTTLNCGPLKMVARLVKRRLDPWDKETRAERIARTERQHVHRSPLLITSTKKLMHIARQVAGKPLDEAAVQMRFSRKKFARDVGVQIDAARDEAVVMAGMGLSSSSSSPAAAAADGANEGFKPVKFKNKDGKWITVDDPSRLYIDQAWVNRGPFLFHGFHYSGRGRSHAMWTRTSNINFIVKEEKTRLREHQEREAKKARRKPWVHLPNRPVTTQRQHYSW</sequence>
<evidence type="ECO:0000256" key="1">
    <source>
        <dbReference type="ARBA" id="ARBA00009451"/>
    </source>
</evidence>
<dbReference type="eggNOG" id="KOG1711">
    <property type="taxonomic scope" value="Eukaryota"/>
</dbReference>
<dbReference type="PANTHER" id="PTHR13501">
    <property type="entry name" value="CHLOROPLAST 50S RIBOSOMAL PROTEIN L22-RELATED"/>
    <property type="match status" value="1"/>
</dbReference>
<comment type="similarity">
    <text evidence="1 4">Belongs to the universal ribosomal protein uL22 family.</text>
</comment>
<keyword evidence="7" id="KW-1185">Reference proteome</keyword>
<dbReference type="EnsemblFungi" id="MAPG_02775T0">
    <property type="protein sequence ID" value="MAPG_02775T0"/>
    <property type="gene ID" value="MAPG_02775"/>
</dbReference>
<dbReference type="GO" id="GO:0006412">
    <property type="term" value="P:translation"/>
    <property type="evidence" value="ECO:0007669"/>
    <property type="project" value="InterPro"/>
</dbReference>
<evidence type="ECO:0000256" key="4">
    <source>
        <dbReference type="RuleBase" id="RU004005"/>
    </source>
</evidence>
<dbReference type="OMA" id="RSHAMWT"/>
<name>A0A0C4DS98_MAGP6</name>
<dbReference type="OrthoDB" id="416470at2759"/>
<dbReference type="GO" id="GO:0015934">
    <property type="term" value="C:large ribosomal subunit"/>
    <property type="evidence" value="ECO:0007669"/>
    <property type="project" value="InterPro"/>
</dbReference>
<reference evidence="6" key="4">
    <citation type="journal article" date="2015" name="G3 (Bethesda)">
        <title>Genome sequences of three phytopathogenic species of the Magnaporthaceae family of fungi.</title>
        <authorList>
            <person name="Okagaki L.H."/>
            <person name="Nunes C.C."/>
            <person name="Sailsbery J."/>
            <person name="Clay B."/>
            <person name="Brown D."/>
            <person name="John T."/>
            <person name="Oh Y."/>
            <person name="Young N."/>
            <person name="Fitzgerald M."/>
            <person name="Haas B.J."/>
            <person name="Zeng Q."/>
            <person name="Young S."/>
            <person name="Adiconis X."/>
            <person name="Fan L."/>
            <person name="Levin J.Z."/>
            <person name="Mitchell T.K."/>
            <person name="Okubara P.A."/>
            <person name="Farman M.L."/>
            <person name="Kohn L.M."/>
            <person name="Birren B."/>
            <person name="Ma L.-J."/>
            <person name="Dean R.A."/>
        </authorList>
    </citation>
    <scope>NUCLEOTIDE SEQUENCE</scope>
    <source>
        <strain evidence="6">ATCC 64411 / 73-15</strain>
    </source>
</reference>
<evidence type="ECO:0000313" key="6">
    <source>
        <dbReference type="EnsemblFungi" id="MAPG_02775T0"/>
    </source>
</evidence>